<comment type="caution">
    <text evidence="5">The sequence shown here is derived from an EMBL/GenBank/DDBJ whole genome shotgun (WGS) entry which is preliminary data.</text>
</comment>
<dbReference type="PANTHER" id="PTHR31157:SF1">
    <property type="entry name" value="SCP DOMAIN-CONTAINING PROTEIN"/>
    <property type="match status" value="1"/>
</dbReference>
<dbReference type="InterPro" id="IPR014044">
    <property type="entry name" value="CAP_dom"/>
</dbReference>
<dbReference type="PROSITE" id="PS51170">
    <property type="entry name" value="CW"/>
    <property type="match status" value="2"/>
</dbReference>
<feature type="compositionally biased region" description="Polar residues" evidence="3">
    <location>
        <begin position="176"/>
        <end position="185"/>
    </location>
</feature>
<evidence type="ECO:0000259" key="4">
    <source>
        <dbReference type="Pfam" id="PF00188"/>
    </source>
</evidence>
<evidence type="ECO:0000313" key="5">
    <source>
        <dbReference type="EMBL" id="NAS18994.1"/>
    </source>
</evidence>
<keyword evidence="1" id="KW-0677">Repeat</keyword>
<feature type="compositionally biased region" description="Low complexity" evidence="3">
    <location>
        <begin position="198"/>
        <end position="222"/>
    </location>
</feature>
<dbReference type="InterPro" id="IPR018337">
    <property type="entry name" value="Cell_wall/Cho-bd_repeat"/>
</dbReference>
<dbReference type="AlphaFoldDB" id="A0A6L9ERP4"/>
<dbReference type="PANTHER" id="PTHR31157">
    <property type="entry name" value="SCP DOMAIN-CONTAINING PROTEIN"/>
    <property type="match status" value="1"/>
</dbReference>
<proteinExistence type="predicted"/>
<dbReference type="Gene3D" id="3.40.33.10">
    <property type="entry name" value="CAP"/>
    <property type="match status" value="1"/>
</dbReference>
<dbReference type="Proteomes" id="UP000474042">
    <property type="component" value="Unassembled WGS sequence"/>
</dbReference>
<dbReference type="GO" id="GO:0008233">
    <property type="term" value="F:peptidase activity"/>
    <property type="evidence" value="ECO:0007669"/>
    <property type="project" value="UniProtKB-KW"/>
</dbReference>
<organism evidence="5 6">
    <name type="scientific">Clostridium butyricum</name>
    <dbReference type="NCBI Taxonomy" id="1492"/>
    <lineage>
        <taxon>Bacteria</taxon>
        <taxon>Bacillati</taxon>
        <taxon>Bacillota</taxon>
        <taxon>Clostridia</taxon>
        <taxon>Eubacteriales</taxon>
        <taxon>Clostridiaceae</taxon>
        <taxon>Clostridium</taxon>
    </lineage>
</organism>
<evidence type="ECO:0000256" key="1">
    <source>
        <dbReference type="ARBA" id="ARBA00022737"/>
    </source>
</evidence>
<dbReference type="SUPFAM" id="SSF55797">
    <property type="entry name" value="PR-1-like"/>
    <property type="match status" value="1"/>
</dbReference>
<dbReference type="SUPFAM" id="SSF69360">
    <property type="entry name" value="Cell wall binding repeat"/>
    <property type="match status" value="1"/>
</dbReference>
<dbReference type="CDD" id="cd05379">
    <property type="entry name" value="CAP_bacterial"/>
    <property type="match status" value="1"/>
</dbReference>
<reference evidence="5 6" key="1">
    <citation type="submission" date="2020-01" db="EMBL/GenBank/DDBJ databases">
        <title>Genome sequence of a 1,3-propanediol producer, Clostridium butyricum S3.</title>
        <authorList>
            <person name="Zhou J."/>
        </authorList>
    </citation>
    <scope>NUCLEOTIDE SEQUENCE [LARGE SCALE GENOMIC DNA]</scope>
    <source>
        <strain evidence="5 6">S3</strain>
    </source>
</reference>
<feature type="repeat" description="Cell wall-binding" evidence="2">
    <location>
        <begin position="89"/>
        <end position="108"/>
    </location>
</feature>
<evidence type="ECO:0000256" key="2">
    <source>
        <dbReference type="PROSITE-ProRule" id="PRU00591"/>
    </source>
</evidence>
<accession>A0A6L9ERP4</accession>
<dbReference type="Gene3D" id="2.10.270.20">
    <property type="match status" value="1"/>
</dbReference>
<name>A0A6L9ERP4_CLOBU</name>
<feature type="region of interest" description="Disordered" evidence="3">
    <location>
        <begin position="160"/>
        <end position="222"/>
    </location>
</feature>
<dbReference type="Pfam" id="PF19127">
    <property type="entry name" value="Choline_bind_3"/>
    <property type="match status" value="1"/>
</dbReference>
<dbReference type="GO" id="GO:0006508">
    <property type="term" value="P:proteolysis"/>
    <property type="evidence" value="ECO:0007669"/>
    <property type="project" value="UniProtKB-KW"/>
</dbReference>
<dbReference type="Pfam" id="PF00188">
    <property type="entry name" value="CAP"/>
    <property type="match status" value="1"/>
</dbReference>
<feature type="domain" description="SCP" evidence="4">
    <location>
        <begin position="245"/>
        <end position="352"/>
    </location>
</feature>
<dbReference type="InterPro" id="IPR035940">
    <property type="entry name" value="CAP_sf"/>
</dbReference>
<evidence type="ECO:0000313" key="6">
    <source>
        <dbReference type="Proteomes" id="UP000474042"/>
    </source>
</evidence>
<feature type="repeat" description="Cell wall-binding" evidence="2">
    <location>
        <begin position="69"/>
        <end position="88"/>
    </location>
</feature>
<sequence length="362" mass="39922">MKVKAKKTQKGEKLMKKTFLKKMISAGIIAATMCTMAPLGVSALEKEVSSNWKQSSDSTWSYCIGNTPVKGWKNISNIWYYFDNNGKMKTGWINDAGKWYYADNTGAMQTGILKISGNVYCLNKSGVMQTGSVKIGNKNYQFSINGQILGSELPKVDKGFDSNNNLIKPNEDSNKTESISNNENMNKPAASETDKDSSANNNSTVNNSTSNNVSSGNSSVSVSGLPQISEKYSVTVQSSAENKILELMNAKRTEAGLKPLSIDYTLQSVARYKSNHMIQNGYFSHVNPDGTKWTNWLNTIGYKYNSTAENIAYNTTDPVELFNQWWNSQGHRENMMNPSYTKVGIGVLLGNGKYMGTQTFAG</sequence>
<protein>
    <submittedName>
        <fullName evidence="5">Serine protease</fullName>
    </submittedName>
</protein>
<gene>
    <name evidence="5" type="ORF">GND98_014225</name>
</gene>
<keyword evidence="5" id="KW-0378">Hydrolase</keyword>
<keyword evidence="5" id="KW-0645">Protease</keyword>
<evidence type="ECO:0000256" key="3">
    <source>
        <dbReference type="SAM" id="MobiDB-lite"/>
    </source>
</evidence>
<dbReference type="Gene3D" id="2.10.270.10">
    <property type="entry name" value="Cholin Binding"/>
    <property type="match status" value="1"/>
</dbReference>
<dbReference type="EMBL" id="WOFV02000051">
    <property type="protein sequence ID" value="NAS18994.1"/>
    <property type="molecule type" value="Genomic_DNA"/>
</dbReference>